<proteinExistence type="predicted"/>
<dbReference type="NCBIfam" id="TIGR02593">
    <property type="entry name" value="CRISPR_cas5"/>
    <property type="match status" value="1"/>
</dbReference>
<evidence type="ECO:0000256" key="1">
    <source>
        <dbReference type="ARBA" id="ARBA00023118"/>
    </source>
</evidence>
<name>A0ABU1AZA9_9BACT</name>
<dbReference type="EMBL" id="JARXHW010000073">
    <property type="protein sequence ID" value="MDQ8209471.1"/>
    <property type="molecule type" value="Genomic_DNA"/>
</dbReference>
<dbReference type="InterPro" id="IPR021124">
    <property type="entry name" value="CRISPR-assoc_prot_Cas5"/>
</dbReference>
<dbReference type="RefSeq" id="WP_308952388.1">
    <property type="nucleotide sequence ID" value="NZ_JARXHW010000073.1"/>
</dbReference>
<dbReference type="InterPro" id="IPR010147">
    <property type="entry name" value="CRISPR-assoc_prot_CasD"/>
</dbReference>
<evidence type="ECO:0000313" key="2">
    <source>
        <dbReference type="EMBL" id="MDQ8209471.1"/>
    </source>
</evidence>
<dbReference type="NCBIfam" id="TIGR01868">
    <property type="entry name" value="casD_Cas5e"/>
    <property type="match status" value="1"/>
</dbReference>
<dbReference type="Proteomes" id="UP001225316">
    <property type="component" value="Unassembled WGS sequence"/>
</dbReference>
<keyword evidence="3" id="KW-1185">Reference proteome</keyword>
<comment type="caution">
    <text evidence="2">The sequence shown here is derived from an EMBL/GenBank/DDBJ whole genome shotgun (WGS) entry which is preliminary data.</text>
</comment>
<evidence type="ECO:0000313" key="3">
    <source>
        <dbReference type="Proteomes" id="UP001225316"/>
    </source>
</evidence>
<reference evidence="2 3" key="1">
    <citation type="submission" date="2023-04" db="EMBL/GenBank/DDBJ databases">
        <title>A novel bacteria isolated from coastal sediment.</title>
        <authorList>
            <person name="Liu X.-J."/>
            <person name="Du Z.-J."/>
        </authorList>
    </citation>
    <scope>NUCLEOTIDE SEQUENCE [LARGE SCALE GENOMIC DNA]</scope>
    <source>
        <strain evidence="2 3">SDUM461003</strain>
    </source>
</reference>
<protein>
    <submittedName>
        <fullName evidence="2">Type I-E CRISPR-associated protein Cas5/CasD</fullName>
    </submittedName>
</protein>
<accession>A0ABU1AZA9</accession>
<dbReference type="Gene3D" id="3.30.70.2660">
    <property type="match status" value="1"/>
</dbReference>
<sequence>MPALAFYIDAPLQSWGASSKFQYRETNAFPTKSALVGLIAAALGIDKHASDEAEHLQALSDLKLTVVRIEQTQRTPSRLTDFHTVGGGYDKKAPLWEKMSIPKKASGAAFGTVITRRSYLCDTSFVAIWEGDAATLTRVQAALLDPVWGVWFGRKTCLPASPLTPTVGEDRQQAFDALLEILPEQTPTSLEAFEYQEELQSDSEQDGSFYQSDQAIAFGQHHGAVPAAYRARNIRQHRPSKD</sequence>
<keyword evidence="1" id="KW-0051">Antiviral defense</keyword>
<dbReference type="Pfam" id="PF09704">
    <property type="entry name" value="Cas_Cas5d"/>
    <property type="match status" value="1"/>
</dbReference>
<dbReference type="InterPro" id="IPR013422">
    <property type="entry name" value="CRISPR-assoc_prot_Cas5_N"/>
</dbReference>
<gene>
    <name evidence="2" type="primary">cas5e</name>
    <name evidence="2" type="ORF">QEH52_18240</name>
</gene>
<organism evidence="2 3">
    <name type="scientific">Thalassobacterium maritimum</name>
    <dbReference type="NCBI Taxonomy" id="3041265"/>
    <lineage>
        <taxon>Bacteria</taxon>
        <taxon>Pseudomonadati</taxon>
        <taxon>Verrucomicrobiota</taxon>
        <taxon>Opitutia</taxon>
        <taxon>Puniceicoccales</taxon>
        <taxon>Coraliomargaritaceae</taxon>
        <taxon>Thalassobacterium</taxon>
    </lineage>
</organism>
<dbReference type="CDD" id="cd09756">
    <property type="entry name" value="Cas5_I-E"/>
    <property type="match status" value="1"/>
</dbReference>